<organism evidence="1 2">
    <name type="scientific">Ancylomarina subtilis</name>
    <dbReference type="NCBI Taxonomy" id="1639035"/>
    <lineage>
        <taxon>Bacteria</taxon>
        <taxon>Pseudomonadati</taxon>
        <taxon>Bacteroidota</taxon>
        <taxon>Bacteroidia</taxon>
        <taxon>Marinilabiliales</taxon>
        <taxon>Marinifilaceae</taxon>
        <taxon>Ancylomarina</taxon>
    </lineage>
</organism>
<sequence length="130" mass="15891">MKAVIYGIVHPYIHHGKLTRKKIRYIGQTIRTKEQRLSQHLSETIYENPKNVWLKKLKKRKIRPEVIEICEVDVERADMMEAMSIFYYKYVLMNNKELLNLDIANNHNLFFYFDKYKKYHQKYLSVLDNY</sequence>
<accession>A0A4V2FT39</accession>
<evidence type="ECO:0000313" key="2">
    <source>
        <dbReference type="Proteomes" id="UP000293562"/>
    </source>
</evidence>
<comment type="caution">
    <text evidence="1">The sequence shown here is derived from an EMBL/GenBank/DDBJ whole genome shotgun (WGS) entry which is preliminary data.</text>
</comment>
<reference evidence="1 2" key="1">
    <citation type="submission" date="2019-02" db="EMBL/GenBank/DDBJ databases">
        <title>Genomic Encyclopedia of Type Strains, Phase IV (KMG-IV): sequencing the most valuable type-strain genomes for metagenomic binning, comparative biology and taxonomic classification.</title>
        <authorList>
            <person name="Goeker M."/>
        </authorList>
    </citation>
    <scope>NUCLEOTIDE SEQUENCE [LARGE SCALE GENOMIC DNA]</scope>
    <source>
        <strain evidence="1 2">DSM 28825</strain>
    </source>
</reference>
<name>A0A4V2FT39_9BACT</name>
<dbReference type="AlphaFoldDB" id="A0A4V2FT39"/>
<keyword evidence="2" id="KW-1185">Reference proteome</keyword>
<dbReference type="EMBL" id="SHKN01000001">
    <property type="protein sequence ID" value="RZT96635.1"/>
    <property type="molecule type" value="Genomic_DNA"/>
</dbReference>
<dbReference type="RefSeq" id="WP_130306620.1">
    <property type="nucleotide sequence ID" value="NZ_SHKN01000001.1"/>
</dbReference>
<gene>
    <name evidence="1" type="ORF">EV201_1276</name>
</gene>
<proteinExistence type="predicted"/>
<evidence type="ECO:0008006" key="3">
    <source>
        <dbReference type="Google" id="ProtNLM"/>
    </source>
</evidence>
<evidence type="ECO:0000313" key="1">
    <source>
        <dbReference type="EMBL" id="RZT96635.1"/>
    </source>
</evidence>
<protein>
    <recommendedName>
        <fullName evidence="3">GIY-YIG domain-containing protein</fullName>
    </recommendedName>
</protein>
<dbReference type="Proteomes" id="UP000293562">
    <property type="component" value="Unassembled WGS sequence"/>
</dbReference>